<protein>
    <submittedName>
        <fullName evidence="1">Uncharacterized protein</fullName>
    </submittedName>
</protein>
<organism evidence="1">
    <name type="scientific">marine sediment metagenome</name>
    <dbReference type="NCBI Taxonomy" id="412755"/>
    <lineage>
        <taxon>unclassified sequences</taxon>
        <taxon>metagenomes</taxon>
        <taxon>ecological metagenomes</taxon>
    </lineage>
</organism>
<feature type="non-terminal residue" evidence="1">
    <location>
        <position position="1"/>
    </location>
</feature>
<dbReference type="AlphaFoldDB" id="X0S9T5"/>
<reference evidence="1" key="1">
    <citation type="journal article" date="2014" name="Front. Microbiol.">
        <title>High frequency of phylogenetically diverse reductive dehalogenase-homologous genes in deep subseafloor sedimentary metagenomes.</title>
        <authorList>
            <person name="Kawai M."/>
            <person name="Futagami T."/>
            <person name="Toyoda A."/>
            <person name="Takaki Y."/>
            <person name="Nishi S."/>
            <person name="Hori S."/>
            <person name="Arai W."/>
            <person name="Tsubouchi T."/>
            <person name="Morono Y."/>
            <person name="Uchiyama I."/>
            <person name="Ito T."/>
            <person name="Fujiyama A."/>
            <person name="Inagaki F."/>
            <person name="Takami H."/>
        </authorList>
    </citation>
    <scope>NUCLEOTIDE SEQUENCE</scope>
    <source>
        <strain evidence="1">Expedition CK06-06</strain>
    </source>
</reference>
<dbReference type="EMBL" id="BARS01007065">
    <property type="protein sequence ID" value="GAF77803.1"/>
    <property type="molecule type" value="Genomic_DNA"/>
</dbReference>
<accession>X0S9T5</accession>
<name>X0S9T5_9ZZZZ</name>
<gene>
    <name evidence="1" type="ORF">S01H1_13683</name>
</gene>
<proteinExistence type="predicted"/>
<evidence type="ECO:0000313" key="1">
    <source>
        <dbReference type="EMBL" id="GAF77803.1"/>
    </source>
</evidence>
<sequence>NGIYDLAKIAMEISNQEAHYCNFDILGFMIIYPKYDIQKFKTGDSDTIYTLKDLTTNQEFKFAIRSCALPAGF</sequence>
<comment type="caution">
    <text evidence="1">The sequence shown here is derived from an EMBL/GenBank/DDBJ whole genome shotgun (WGS) entry which is preliminary data.</text>
</comment>